<keyword evidence="3 6" id="KW-0812">Transmembrane</keyword>
<feature type="transmembrane region" description="Helical" evidence="6">
    <location>
        <begin position="127"/>
        <end position="145"/>
    </location>
</feature>
<comment type="subcellular location">
    <subcellularLocation>
        <location evidence="1">Membrane</location>
        <topology evidence="1">Multi-pass membrane protein</topology>
    </subcellularLocation>
</comment>
<name>A0A0U5C6L9_ASPCI</name>
<keyword evidence="2" id="KW-0813">Transport</keyword>
<reference evidence="8" key="1">
    <citation type="journal article" date="2016" name="Genome Announc.">
        <title>Draft genome sequences of fungus Aspergillus calidoustus.</title>
        <authorList>
            <person name="Horn F."/>
            <person name="Linde J."/>
            <person name="Mattern D.J."/>
            <person name="Walther G."/>
            <person name="Guthke R."/>
            <person name="Scherlach K."/>
            <person name="Martin K."/>
            <person name="Brakhage A.A."/>
            <person name="Petzke L."/>
            <person name="Valiante V."/>
        </authorList>
    </citation>
    <scope>NUCLEOTIDE SEQUENCE [LARGE SCALE GENOMIC DNA]</scope>
    <source>
        <strain evidence="8">SF006504</strain>
    </source>
</reference>
<dbReference type="OMA" id="CIMNIAL"/>
<dbReference type="Proteomes" id="UP000054771">
    <property type="component" value="Unassembled WGS sequence"/>
</dbReference>
<feature type="transmembrane region" description="Helical" evidence="6">
    <location>
        <begin position="98"/>
        <end position="118"/>
    </location>
</feature>
<organism evidence="7 8">
    <name type="scientific">Aspergillus calidoustus</name>
    <dbReference type="NCBI Taxonomy" id="454130"/>
    <lineage>
        <taxon>Eukaryota</taxon>
        <taxon>Fungi</taxon>
        <taxon>Dikarya</taxon>
        <taxon>Ascomycota</taxon>
        <taxon>Pezizomycotina</taxon>
        <taxon>Eurotiomycetes</taxon>
        <taxon>Eurotiomycetidae</taxon>
        <taxon>Eurotiales</taxon>
        <taxon>Aspergillaceae</taxon>
        <taxon>Aspergillus</taxon>
        <taxon>Aspergillus subgen. Nidulantes</taxon>
    </lineage>
</organism>
<proteinExistence type="predicted"/>
<dbReference type="InterPro" id="IPR036259">
    <property type="entry name" value="MFS_trans_sf"/>
</dbReference>
<sequence length="255" mass="29473">MVNRVIRDDPSKGTMHNREPITPKLLWKSLCDYDLWPIYIIGLTFQTPMTTPQQYLTLTLRGMGFGTFTTNLLIIPKEILHITTMLFLAYTAETVNELTFVSMVGQIWALPFLVYLYVVDINTVNKWVVWVVMTLFLGYPNAHPIQVGWNSRNSNTVRSRTVSAAVYNMCVQSSGIIASNIYRADDSPRYRRGNRVLVALVTTNVAIYTLTKLYYIWTNKRREKKWNAKSETQQIEYLATTTDEGNKRLDFRLAH</sequence>
<dbReference type="PANTHER" id="PTHR43791:SF65">
    <property type="entry name" value="MAJOR FACILITATOR SUPERFAMILY (MFS) PROFILE DOMAIN-CONTAINING PROTEIN-RELATED"/>
    <property type="match status" value="1"/>
</dbReference>
<feature type="transmembrane region" description="Helical" evidence="6">
    <location>
        <begin position="165"/>
        <end position="184"/>
    </location>
</feature>
<evidence type="ECO:0000313" key="7">
    <source>
        <dbReference type="EMBL" id="CEL04138.1"/>
    </source>
</evidence>
<protein>
    <submittedName>
        <fullName evidence="7">Putative Permease of the major facilitator superfamily</fullName>
    </submittedName>
</protein>
<evidence type="ECO:0000256" key="3">
    <source>
        <dbReference type="ARBA" id="ARBA00022692"/>
    </source>
</evidence>
<evidence type="ECO:0000256" key="1">
    <source>
        <dbReference type="ARBA" id="ARBA00004141"/>
    </source>
</evidence>
<dbReference type="SUPFAM" id="SSF103473">
    <property type="entry name" value="MFS general substrate transporter"/>
    <property type="match status" value="1"/>
</dbReference>
<evidence type="ECO:0000256" key="5">
    <source>
        <dbReference type="ARBA" id="ARBA00023136"/>
    </source>
</evidence>
<feature type="transmembrane region" description="Helical" evidence="6">
    <location>
        <begin position="196"/>
        <end position="217"/>
    </location>
</feature>
<gene>
    <name evidence="7" type="ORF">ASPCAL05270</name>
</gene>
<dbReference type="AlphaFoldDB" id="A0A0U5C6L9"/>
<evidence type="ECO:0000313" key="8">
    <source>
        <dbReference type="Proteomes" id="UP000054771"/>
    </source>
</evidence>
<evidence type="ECO:0000256" key="2">
    <source>
        <dbReference type="ARBA" id="ARBA00022448"/>
    </source>
</evidence>
<dbReference type="GO" id="GO:0022857">
    <property type="term" value="F:transmembrane transporter activity"/>
    <property type="evidence" value="ECO:0007669"/>
    <property type="project" value="TreeGrafter"/>
</dbReference>
<evidence type="ECO:0000256" key="6">
    <source>
        <dbReference type="SAM" id="Phobius"/>
    </source>
</evidence>
<dbReference type="GO" id="GO:0016020">
    <property type="term" value="C:membrane"/>
    <property type="evidence" value="ECO:0007669"/>
    <property type="project" value="UniProtKB-SubCell"/>
</dbReference>
<dbReference type="EMBL" id="CDMC01000004">
    <property type="protein sequence ID" value="CEL04138.1"/>
    <property type="molecule type" value="Genomic_DNA"/>
</dbReference>
<accession>A0A0U5C6L9</accession>
<keyword evidence="5 6" id="KW-0472">Membrane</keyword>
<dbReference type="OrthoDB" id="1935484at2759"/>
<evidence type="ECO:0000256" key="4">
    <source>
        <dbReference type="ARBA" id="ARBA00022989"/>
    </source>
</evidence>
<keyword evidence="8" id="KW-1185">Reference proteome</keyword>
<dbReference type="STRING" id="454130.A0A0U5C6L9"/>
<dbReference type="PANTHER" id="PTHR43791">
    <property type="entry name" value="PERMEASE-RELATED"/>
    <property type="match status" value="1"/>
</dbReference>
<keyword evidence="4 6" id="KW-1133">Transmembrane helix</keyword>
<dbReference type="FunFam" id="1.20.1250.20:FF:000247">
    <property type="entry name" value="MFS general substrate transporter"/>
    <property type="match status" value="1"/>
</dbReference>